<dbReference type="Proteomes" id="UP000789366">
    <property type="component" value="Unassembled WGS sequence"/>
</dbReference>
<sequence>NQLLSSKTYLEQPETVARGFRIITYFDNNFVRALGFVTLLFDQINAENINEIVVDSTFKTNQERFELFVVNANCGEYGMPLAYLYLLVSDNIKEVCYYPEDEITTRIQSRKTNLQLCYWHLENAISRRLKDKKPQSNTYSKQKVLEAHQKFSFIDPLWIPASKIKSLCSEELFKEIINIIKQHANMHSLILVDKDPSAIFQENNSWIIADMIISGQNSALENPVIEGSCSENLKTLELYKREIDNDNFVKNFDKLVGPFVKAIGECEKALQSHT</sequence>
<evidence type="ECO:0000313" key="2">
    <source>
        <dbReference type="Proteomes" id="UP000789366"/>
    </source>
</evidence>
<name>A0ACA9MM43_9GLOM</name>
<dbReference type="EMBL" id="CAJVPW010009134">
    <property type="protein sequence ID" value="CAG8601424.1"/>
    <property type="molecule type" value="Genomic_DNA"/>
</dbReference>
<protein>
    <submittedName>
        <fullName evidence="1">13678_t:CDS:1</fullName>
    </submittedName>
</protein>
<organism evidence="1 2">
    <name type="scientific">Cetraspora pellucida</name>
    <dbReference type="NCBI Taxonomy" id="1433469"/>
    <lineage>
        <taxon>Eukaryota</taxon>
        <taxon>Fungi</taxon>
        <taxon>Fungi incertae sedis</taxon>
        <taxon>Mucoromycota</taxon>
        <taxon>Glomeromycotina</taxon>
        <taxon>Glomeromycetes</taxon>
        <taxon>Diversisporales</taxon>
        <taxon>Gigasporaceae</taxon>
        <taxon>Cetraspora</taxon>
    </lineage>
</organism>
<evidence type="ECO:0000313" key="1">
    <source>
        <dbReference type="EMBL" id="CAG8601424.1"/>
    </source>
</evidence>
<reference evidence="1" key="1">
    <citation type="submission" date="2021-06" db="EMBL/GenBank/DDBJ databases">
        <authorList>
            <person name="Kallberg Y."/>
            <person name="Tangrot J."/>
            <person name="Rosling A."/>
        </authorList>
    </citation>
    <scope>NUCLEOTIDE SEQUENCE</scope>
    <source>
        <strain evidence="1">28 12/20/2015</strain>
    </source>
</reference>
<gene>
    <name evidence="1" type="ORF">SPELUC_LOCUS7135</name>
</gene>
<proteinExistence type="predicted"/>
<comment type="caution">
    <text evidence="1">The sequence shown here is derived from an EMBL/GenBank/DDBJ whole genome shotgun (WGS) entry which is preliminary data.</text>
</comment>
<feature type="non-terminal residue" evidence="1">
    <location>
        <position position="1"/>
    </location>
</feature>
<accession>A0ACA9MM43</accession>
<keyword evidence="2" id="KW-1185">Reference proteome</keyword>